<feature type="region of interest" description="Disordered" evidence="5">
    <location>
        <begin position="557"/>
        <end position="588"/>
    </location>
</feature>
<dbReference type="AlphaFoldDB" id="A0A0Z8FZ59"/>
<proteinExistence type="predicted"/>
<keyword evidence="4" id="KW-0572">Peptidoglycan-anchor</keyword>
<evidence type="ECO:0000256" key="5">
    <source>
        <dbReference type="SAM" id="MobiDB-lite"/>
    </source>
</evidence>
<feature type="domain" description="Gram-positive cocci surface proteins LPxTG" evidence="6">
    <location>
        <begin position="576"/>
        <end position="611"/>
    </location>
</feature>
<dbReference type="NCBIfam" id="TIGR01167">
    <property type="entry name" value="LPXTG_anchor"/>
    <property type="match status" value="1"/>
</dbReference>
<keyword evidence="2" id="KW-0964">Secreted</keyword>
<evidence type="ECO:0000256" key="2">
    <source>
        <dbReference type="ARBA" id="ARBA00022525"/>
    </source>
</evidence>
<gene>
    <name evidence="7" type="ORF">ERS132414_01208</name>
</gene>
<reference evidence="7 8" key="1">
    <citation type="submission" date="2016-02" db="EMBL/GenBank/DDBJ databases">
        <authorList>
            <consortium name="Pathogen Informatics"/>
        </authorList>
    </citation>
    <scope>NUCLEOTIDE SEQUENCE [LARGE SCALE GENOMIC DNA]</scope>
    <source>
        <strain evidence="7 8">LSS52</strain>
    </source>
</reference>
<feature type="region of interest" description="Disordered" evidence="5">
    <location>
        <begin position="468"/>
        <end position="533"/>
    </location>
</feature>
<name>A0A0Z8FZ59_STRSU</name>
<evidence type="ECO:0000256" key="1">
    <source>
        <dbReference type="ARBA" id="ARBA00022512"/>
    </source>
</evidence>
<evidence type="ECO:0000313" key="7">
    <source>
        <dbReference type="EMBL" id="CYU89383.1"/>
    </source>
</evidence>
<evidence type="ECO:0000256" key="3">
    <source>
        <dbReference type="ARBA" id="ARBA00022729"/>
    </source>
</evidence>
<dbReference type="InterPro" id="IPR019931">
    <property type="entry name" value="LPXTG_anchor"/>
</dbReference>
<keyword evidence="3" id="KW-0732">Signal</keyword>
<accession>A0A0Z8FZ59</accession>
<feature type="compositionally biased region" description="Polar residues" evidence="5">
    <location>
        <begin position="558"/>
        <end position="578"/>
    </location>
</feature>
<evidence type="ECO:0000259" key="6">
    <source>
        <dbReference type="Pfam" id="PF00746"/>
    </source>
</evidence>
<keyword evidence="1" id="KW-0134">Cell wall</keyword>
<dbReference type="Proteomes" id="UP000072794">
    <property type="component" value="Unassembled WGS sequence"/>
</dbReference>
<protein>
    <recommendedName>
        <fullName evidence="6">Gram-positive cocci surface proteins LPxTG domain-containing protein</fullName>
    </recommendedName>
</protein>
<evidence type="ECO:0000313" key="8">
    <source>
        <dbReference type="Proteomes" id="UP000072794"/>
    </source>
</evidence>
<sequence>MKEHCKHRQLAKWTKLGIGLAAFTVLGGLVVPEGLEGLEPIVVQAEEQASRSLTVYYRLKTGENDGDEERLQEVTYQLKPGETIDIRQAYPDYQFVSSESGQTVYHYDDLNATFAIYDSVTYQRKDYKPLSDTLPSLSYTVRYVVETETGLQDIAAPKTQELKGGSFEFVSGPEIDGYYRLISFSELIRYEDIQSGQKEVLIYYKPIEAAPLTYQVTLVHAVTGQILETSQKEILEGRSQDLATFIPEGYTSTKSGSGNLTYDEVKAGKTSVTILCVPFTEEAIGVPIGAYVVNGGVEVIESTYLTVSPGENLVVKAKEFAGYELVPGTASERTISYAHAKSFMSSMGILVDGLGFQYQKIGSPFKDNAPVHSMTDKEAKALYDQTVLLKDTLLKVVQLDESLYTEESREEITYMLTLVDLYNDLLTGKVELKTQIGSIPPPEALFNIYRTDIKRIENGMAALVLKDKENAEQPTPPSTGSETDTPTQSGGGATTDTPSEPTAPALPSDTHGSASSNQVTDKSTTNSSSGQGIGGLGAVLTNKTSKATDVASAPILQTKKTVSETQPPSNQTKTSETQKALPATGEAHPSFSLVGLGLVGLSSLLISRRRTDRSSQ</sequence>
<feature type="compositionally biased region" description="Polar residues" evidence="5">
    <location>
        <begin position="510"/>
        <end position="530"/>
    </location>
</feature>
<organism evidence="7 8">
    <name type="scientific">Streptococcus suis</name>
    <dbReference type="NCBI Taxonomy" id="1307"/>
    <lineage>
        <taxon>Bacteria</taxon>
        <taxon>Bacillati</taxon>
        <taxon>Bacillota</taxon>
        <taxon>Bacilli</taxon>
        <taxon>Lactobacillales</taxon>
        <taxon>Streptococcaceae</taxon>
        <taxon>Streptococcus</taxon>
    </lineage>
</organism>
<dbReference type="RefSeq" id="WP_044776244.1">
    <property type="nucleotide sequence ID" value="NZ_CEDY01000020.1"/>
</dbReference>
<dbReference type="Pfam" id="PF00746">
    <property type="entry name" value="Gram_pos_anchor"/>
    <property type="match status" value="1"/>
</dbReference>
<evidence type="ECO:0000256" key="4">
    <source>
        <dbReference type="ARBA" id="ARBA00023088"/>
    </source>
</evidence>
<feature type="compositionally biased region" description="Polar residues" evidence="5">
    <location>
        <begin position="478"/>
        <end position="500"/>
    </location>
</feature>
<dbReference type="EMBL" id="FIHA01000021">
    <property type="protein sequence ID" value="CYU89383.1"/>
    <property type="molecule type" value="Genomic_DNA"/>
</dbReference>